<gene>
    <name evidence="5" type="primary">mepM_1</name>
    <name evidence="5" type="ORF">Pmgp_00075</name>
</gene>
<dbReference type="Pfam" id="PF01551">
    <property type="entry name" value="Peptidase_M23"/>
    <property type="match status" value="1"/>
</dbReference>
<dbReference type="Gene3D" id="3.10.350.10">
    <property type="entry name" value="LysM domain"/>
    <property type="match status" value="1"/>
</dbReference>
<keyword evidence="1" id="KW-0732">Signal</keyword>
<dbReference type="SMART" id="SM00257">
    <property type="entry name" value="LysM"/>
    <property type="match status" value="1"/>
</dbReference>
<dbReference type="EMBL" id="QFFZ01000001">
    <property type="protein sequence ID" value="TEB13675.1"/>
    <property type="molecule type" value="Genomic_DNA"/>
</dbReference>
<dbReference type="PANTHER" id="PTHR21666:SF270">
    <property type="entry name" value="MUREIN HYDROLASE ACTIVATOR ENVC"/>
    <property type="match status" value="1"/>
</dbReference>
<reference evidence="5 6" key="1">
    <citation type="journal article" date="2018" name="Environ. Microbiol.">
        <title>Novel energy conservation strategies and behaviour of Pelotomaculum schinkii driving syntrophic propionate catabolism.</title>
        <authorList>
            <person name="Hidalgo-Ahumada C.A.P."/>
            <person name="Nobu M.K."/>
            <person name="Narihiro T."/>
            <person name="Tamaki H."/>
            <person name="Liu W.T."/>
            <person name="Kamagata Y."/>
            <person name="Stams A.J.M."/>
            <person name="Imachi H."/>
            <person name="Sousa D.Z."/>
        </authorList>
    </citation>
    <scope>NUCLEOTIDE SEQUENCE [LARGE SCALE GENOMIC DNA]</scope>
    <source>
        <strain evidence="5 6">MGP</strain>
    </source>
</reference>
<evidence type="ECO:0000313" key="5">
    <source>
        <dbReference type="EMBL" id="TEB13675.1"/>
    </source>
</evidence>
<dbReference type="GO" id="GO:0004222">
    <property type="term" value="F:metalloendopeptidase activity"/>
    <property type="evidence" value="ECO:0007669"/>
    <property type="project" value="TreeGrafter"/>
</dbReference>
<dbReference type="PROSITE" id="PS51109">
    <property type="entry name" value="G5"/>
    <property type="match status" value="1"/>
</dbReference>
<dbReference type="OrthoDB" id="9814460at2"/>
<organism evidence="5 6">
    <name type="scientific">Pelotomaculum propionicicum</name>
    <dbReference type="NCBI Taxonomy" id="258475"/>
    <lineage>
        <taxon>Bacteria</taxon>
        <taxon>Bacillati</taxon>
        <taxon>Bacillota</taxon>
        <taxon>Clostridia</taxon>
        <taxon>Eubacteriales</taxon>
        <taxon>Desulfotomaculaceae</taxon>
        <taxon>Pelotomaculum</taxon>
    </lineage>
</organism>
<comment type="caution">
    <text evidence="5">The sequence shown here is derived from an EMBL/GenBank/DDBJ whole genome shotgun (WGS) entry which is preliminary data.</text>
</comment>
<dbReference type="RefSeq" id="WP_134211990.1">
    <property type="nucleotide sequence ID" value="NZ_QFFZ01000001.1"/>
</dbReference>
<keyword evidence="5" id="KW-0378">Hydrolase</keyword>
<dbReference type="CDD" id="cd00118">
    <property type="entry name" value="LysM"/>
    <property type="match status" value="1"/>
</dbReference>
<dbReference type="InterPro" id="IPR016047">
    <property type="entry name" value="M23ase_b-sheet_dom"/>
</dbReference>
<dbReference type="AlphaFoldDB" id="A0A4Y7RXF4"/>
<sequence length="470" mass="51556">MPPRPEGQRRLRLEITVFFAYCLIFQQWFLKQSMLRRVGFVVGLYLAITIPLYVAFHSNACAVMANGRIIAVAADENIARKVMGDLVKFKTSEAGRPVDVLEKIKYKGIRINQQDVLDQEALREELASALTFKAKGAAILVNGEQKVFLKDIQDAEALLAWLKTVYPVEPGDQLGFKETVEVVETPVDLENTLDLATAQRQVLLGTNKIVEYKVKDGDNLWDIARAVKIDLDQIIFTNPGMDPENLEIDQVLYLSKEAPLITVTATRETTVDEKIPCPVDVRYDDKLLLGEKEVITEGVPGEKTVTYRISRENGFETGREILSQIVKREPTTEVVVKGTITMVASRGGSVRLAWPCDGDIVSPFGMRWGRMHEGIDLDASYGSDVVAVAGGTVVSAGWDGGYGKQVQISHGGGLVTRYAHLSSIEVSVGESVDRGDVIGLVGSTGNSTGPHLHFETIVGGVPRDPTNYLP</sequence>
<dbReference type="InterPro" id="IPR018392">
    <property type="entry name" value="LysM"/>
</dbReference>
<feature type="transmembrane region" description="Helical" evidence="2">
    <location>
        <begin position="37"/>
        <end position="56"/>
    </location>
</feature>
<protein>
    <submittedName>
        <fullName evidence="5">Murein DD-endopeptidase MepM</fullName>
        <ecNumber evidence="5">3.4.24.-</ecNumber>
    </submittedName>
</protein>
<keyword evidence="2" id="KW-0472">Membrane</keyword>
<keyword evidence="6" id="KW-1185">Reference proteome</keyword>
<name>A0A4Y7RXF4_9FIRM</name>
<feature type="domain" description="G5" evidence="3">
    <location>
        <begin position="261"/>
        <end position="341"/>
    </location>
</feature>
<dbReference type="SMART" id="SM01208">
    <property type="entry name" value="G5"/>
    <property type="match status" value="1"/>
</dbReference>
<evidence type="ECO:0000256" key="2">
    <source>
        <dbReference type="SAM" id="Phobius"/>
    </source>
</evidence>
<dbReference type="SUPFAM" id="SSF51261">
    <property type="entry name" value="Duplicated hybrid motif"/>
    <property type="match status" value="1"/>
</dbReference>
<dbReference type="InterPro" id="IPR011098">
    <property type="entry name" value="G5_dom"/>
</dbReference>
<dbReference type="EC" id="3.4.24.-" evidence="5"/>
<dbReference type="CDD" id="cd12797">
    <property type="entry name" value="M23_peptidase"/>
    <property type="match status" value="1"/>
</dbReference>
<dbReference type="PANTHER" id="PTHR21666">
    <property type="entry name" value="PEPTIDASE-RELATED"/>
    <property type="match status" value="1"/>
</dbReference>
<dbReference type="Gene3D" id="2.70.70.10">
    <property type="entry name" value="Glucose Permease (Domain IIA)"/>
    <property type="match status" value="1"/>
</dbReference>
<keyword evidence="2" id="KW-0812">Transmembrane</keyword>
<dbReference type="Gene3D" id="2.20.230.10">
    <property type="entry name" value="Resuscitation-promoting factor rpfb"/>
    <property type="match status" value="1"/>
</dbReference>
<keyword evidence="2" id="KW-1133">Transmembrane helix</keyword>
<evidence type="ECO:0000256" key="1">
    <source>
        <dbReference type="ARBA" id="ARBA00022729"/>
    </source>
</evidence>
<evidence type="ECO:0000259" key="4">
    <source>
        <dbReference type="PROSITE" id="PS51782"/>
    </source>
</evidence>
<dbReference type="SUPFAM" id="SSF54106">
    <property type="entry name" value="LysM domain"/>
    <property type="match status" value="1"/>
</dbReference>
<dbReference type="Pfam" id="PF07501">
    <property type="entry name" value="G5"/>
    <property type="match status" value="1"/>
</dbReference>
<dbReference type="Pfam" id="PF01476">
    <property type="entry name" value="LysM"/>
    <property type="match status" value="1"/>
</dbReference>
<dbReference type="InterPro" id="IPR011055">
    <property type="entry name" value="Dup_hybrid_motif"/>
</dbReference>
<dbReference type="InterPro" id="IPR036779">
    <property type="entry name" value="LysM_dom_sf"/>
</dbReference>
<evidence type="ECO:0000259" key="3">
    <source>
        <dbReference type="PROSITE" id="PS51109"/>
    </source>
</evidence>
<accession>A0A4Y7RXF4</accession>
<dbReference type="Proteomes" id="UP000297597">
    <property type="component" value="Unassembled WGS sequence"/>
</dbReference>
<evidence type="ECO:0000313" key="6">
    <source>
        <dbReference type="Proteomes" id="UP000297597"/>
    </source>
</evidence>
<dbReference type="InterPro" id="IPR050570">
    <property type="entry name" value="Cell_wall_metabolism_enzyme"/>
</dbReference>
<dbReference type="PROSITE" id="PS51782">
    <property type="entry name" value="LYSM"/>
    <property type="match status" value="1"/>
</dbReference>
<feature type="domain" description="LysM" evidence="4">
    <location>
        <begin position="210"/>
        <end position="254"/>
    </location>
</feature>
<proteinExistence type="predicted"/>